<feature type="domain" description="Mechanosensitive ion channel MscS" evidence="8">
    <location>
        <begin position="184"/>
        <end position="249"/>
    </location>
</feature>
<dbReference type="Pfam" id="PF21082">
    <property type="entry name" value="MS_channel_3rd"/>
    <property type="match status" value="1"/>
</dbReference>
<accession>A0A419F8M9</accession>
<dbReference type="Gene3D" id="1.10.287.1260">
    <property type="match status" value="1"/>
</dbReference>
<dbReference type="InterPro" id="IPR049278">
    <property type="entry name" value="MS_channel_C"/>
</dbReference>
<feature type="transmembrane region" description="Helical" evidence="7">
    <location>
        <begin position="15"/>
        <end position="38"/>
    </location>
</feature>
<keyword evidence="5 7" id="KW-1133">Transmembrane helix</keyword>
<evidence type="ECO:0000256" key="7">
    <source>
        <dbReference type="SAM" id="Phobius"/>
    </source>
</evidence>
<feature type="transmembrane region" description="Helical" evidence="7">
    <location>
        <begin position="67"/>
        <end position="85"/>
    </location>
</feature>
<dbReference type="InterPro" id="IPR045275">
    <property type="entry name" value="MscS_archaea/bacteria_type"/>
</dbReference>
<dbReference type="GO" id="GO:0005886">
    <property type="term" value="C:plasma membrane"/>
    <property type="evidence" value="ECO:0007669"/>
    <property type="project" value="UniProtKB-SubCell"/>
</dbReference>
<dbReference type="SUPFAM" id="SSF82689">
    <property type="entry name" value="Mechanosensitive channel protein MscS (YggB), C-terminal domain"/>
    <property type="match status" value="1"/>
</dbReference>
<comment type="similarity">
    <text evidence="2">Belongs to the MscS (TC 1.A.23) family.</text>
</comment>
<dbReference type="GO" id="GO:0008381">
    <property type="term" value="F:mechanosensitive monoatomic ion channel activity"/>
    <property type="evidence" value="ECO:0007669"/>
    <property type="project" value="InterPro"/>
</dbReference>
<evidence type="ECO:0000313" key="10">
    <source>
        <dbReference type="EMBL" id="RJP74896.1"/>
    </source>
</evidence>
<dbReference type="InterPro" id="IPR023408">
    <property type="entry name" value="MscS_beta-dom_sf"/>
</dbReference>
<proteinExistence type="inferred from homology"/>
<dbReference type="InterPro" id="IPR006685">
    <property type="entry name" value="MscS_channel_2nd"/>
</dbReference>
<keyword evidence="3" id="KW-1003">Cell membrane</keyword>
<evidence type="ECO:0000256" key="6">
    <source>
        <dbReference type="ARBA" id="ARBA00023136"/>
    </source>
</evidence>
<feature type="transmembrane region" description="Helical" evidence="7">
    <location>
        <begin position="141"/>
        <end position="157"/>
    </location>
</feature>
<evidence type="ECO:0000256" key="4">
    <source>
        <dbReference type="ARBA" id="ARBA00022692"/>
    </source>
</evidence>
<evidence type="ECO:0000259" key="9">
    <source>
        <dbReference type="Pfam" id="PF21082"/>
    </source>
</evidence>
<comment type="subcellular location">
    <subcellularLocation>
        <location evidence="1">Cell membrane</location>
        <topology evidence="1">Multi-pass membrane protein</topology>
    </subcellularLocation>
</comment>
<dbReference type="Pfam" id="PF00924">
    <property type="entry name" value="MS_channel_2nd"/>
    <property type="match status" value="1"/>
</dbReference>
<sequence length="375" mass="42433">MLANIYNFNVFGNELWRIITFFCILLASFVLGKIVSYLMARGASRGEKTGEAITLAQLVLRSASKPVVFLIFAGSLNIALLFLKMSDAVWDMSSKAIELLVSIGIAYFLYRLVDVAEYYLNQYARRTDSKLDDMLVPMLRKTFRVVIVILAGLYIAESVSGRPMSTLIAGLGLGGLAFALAAQDSIKSFFGSIMILLDRPFAVGERVVTDGFDGVVEEIGFRSTRIRTLTGHLVTVPNEKLAVSNIENIGKRPHIRRLFNVTITYDTPPDKVERAIKIIEGILENHEGMHPDFPPRVFFNEFNDASLNIIVIYWYHPPDYWKFLEFGQKVNLKIMRAFEEEGIEFAFPTQTLYLANDDRRQLSLRMLGEDMGRKQ</sequence>
<keyword evidence="4 7" id="KW-0812">Transmembrane</keyword>
<dbReference type="InterPro" id="IPR011066">
    <property type="entry name" value="MscS_channel_C_sf"/>
</dbReference>
<protein>
    <submittedName>
        <fullName evidence="10">Mechanosensitive ion channel family protein</fullName>
    </submittedName>
</protein>
<dbReference type="InterPro" id="IPR010920">
    <property type="entry name" value="LSM_dom_sf"/>
</dbReference>
<organism evidence="10 11">
    <name type="scientific">Candidatus Abyssobacteria bacterium SURF_17</name>
    <dbReference type="NCBI Taxonomy" id="2093361"/>
    <lineage>
        <taxon>Bacteria</taxon>
        <taxon>Pseudomonadati</taxon>
        <taxon>Candidatus Hydrogenedentota</taxon>
        <taxon>Candidatus Abyssobacteria</taxon>
    </lineage>
</organism>
<dbReference type="SUPFAM" id="SSF50182">
    <property type="entry name" value="Sm-like ribonucleoproteins"/>
    <property type="match status" value="1"/>
</dbReference>
<dbReference type="Proteomes" id="UP000285961">
    <property type="component" value="Unassembled WGS sequence"/>
</dbReference>
<comment type="caution">
    <text evidence="10">The sequence shown here is derived from an EMBL/GenBank/DDBJ whole genome shotgun (WGS) entry which is preliminary data.</text>
</comment>
<evidence type="ECO:0000313" key="11">
    <source>
        <dbReference type="Proteomes" id="UP000285961"/>
    </source>
</evidence>
<evidence type="ECO:0000256" key="2">
    <source>
        <dbReference type="ARBA" id="ARBA00008017"/>
    </source>
</evidence>
<dbReference type="Gene3D" id="2.30.30.60">
    <property type="match status" value="1"/>
</dbReference>
<feature type="transmembrane region" description="Helical" evidence="7">
    <location>
        <begin position="97"/>
        <end position="120"/>
    </location>
</feature>
<evidence type="ECO:0000256" key="3">
    <source>
        <dbReference type="ARBA" id="ARBA00022475"/>
    </source>
</evidence>
<dbReference type="SUPFAM" id="SSF82861">
    <property type="entry name" value="Mechanosensitive channel protein MscS (YggB), transmembrane region"/>
    <property type="match status" value="1"/>
</dbReference>
<name>A0A419F8M9_9BACT</name>
<evidence type="ECO:0000256" key="5">
    <source>
        <dbReference type="ARBA" id="ARBA00022989"/>
    </source>
</evidence>
<evidence type="ECO:0000259" key="8">
    <source>
        <dbReference type="Pfam" id="PF00924"/>
    </source>
</evidence>
<keyword evidence="6 7" id="KW-0472">Membrane</keyword>
<gene>
    <name evidence="10" type="ORF">C4532_01435</name>
</gene>
<dbReference type="Gene3D" id="3.30.70.100">
    <property type="match status" value="1"/>
</dbReference>
<dbReference type="PANTHER" id="PTHR30221">
    <property type="entry name" value="SMALL-CONDUCTANCE MECHANOSENSITIVE CHANNEL"/>
    <property type="match status" value="1"/>
</dbReference>
<dbReference type="AlphaFoldDB" id="A0A419F8M9"/>
<dbReference type="PANTHER" id="PTHR30221:SF1">
    <property type="entry name" value="SMALL-CONDUCTANCE MECHANOSENSITIVE CHANNEL"/>
    <property type="match status" value="1"/>
</dbReference>
<feature type="domain" description="Mechanosensitive ion channel MscS C-terminal" evidence="9">
    <location>
        <begin position="259"/>
        <end position="345"/>
    </location>
</feature>
<dbReference type="InterPro" id="IPR011014">
    <property type="entry name" value="MscS_channel_TM-2"/>
</dbReference>
<dbReference type="EMBL" id="QZKI01000009">
    <property type="protein sequence ID" value="RJP74896.1"/>
    <property type="molecule type" value="Genomic_DNA"/>
</dbReference>
<reference evidence="10 11" key="1">
    <citation type="journal article" date="2017" name="ISME J.">
        <title>Energy and carbon metabolisms in a deep terrestrial subsurface fluid microbial community.</title>
        <authorList>
            <person name="Momper L."/>
            <person name="Jungbluth S.P."/>
            <person name="Lee M.D."/>
            <person name="Amend J.P."/>
        </authorList>
    </citation>
    <scope>NUCLEOTIDE SEQUENCE [LARGE SCALE GENOMIC DNA]</scope>
    <source>
        <strain evidence="10">SURF_17</strain>
    </source>
</reference>
<evidence type="ECO:0000256" key="1">
    <source>
        <dbReference type="ARBA" id="ARBA00004651"/>
    </source>
</evidence>